<reference evidence="1 2" key="1">
    <citation type="submission" date="2019-08" db="EMBL/GenBank/DDBJ databases">
        <authorList>
            <person name="Peeters C."/>
        </authorList>
    </citation>
    <scope>NUCLEOTIDE SEQUENCE [LARGE SCALE GENOMIC DNA]</scope>
    <source>
        <strain evidence="1 2">LMG 31117</strain>
    </source>
</reference>
<dbReference type="Proteomes" id="UP000383122">
    <property type="component" value="Unassembled WGS sequence"/>
</dbReference>
<dbReference type="Pfam" id="PF12306">
    <property type="entry name" value="PixA"/>
    <property type="match status" value="1"/>
</dbReference>
<proteinExistence type="predicted"/>
<dbReference type="InterPro" id="IPR021087">
    <property type="entry name" value="Uncharacterised_PixA/AidA"/>
</dbReference>
<sequence length="156" mass="16648">MPESQTSADVLLIIDAAALLAGASASDCCYALCTGLDSLLTSNGGQLHLNAIPGERVSIRWSPTSVRGEQAILLDLHLPNDDVLSNLVLTTNPDVTLFVPQMDDPTKLETRTTLDACWEVDVVAEGSVDMQIEAIVTDRNAEVIGTFRWPLSIVAG</sequence>
<accession>A0A5E4ZL71</accession>
<protein>
    <recommendedName>
        <fullName evidence="3">Inclusion body protein</fullName>
    </recommendedName>
</protein>
<gene>
    <name evidence="1" type="ORF">PAN31117_00685</name>
</gene>
<dbReference type="AlphaFoldDB" id="A0A5E4ZL71"/>
<dbReference type="Gene3D" id="2.60.40.3910">
    <property type="entry name" value="Inclusion body protein"/>
    <property type="match status" value="1"/>
</dbReference>
<evidence type="ECO:0000313" key="2">
    <source>
        <dbReference type="Proteomes" id="UP000383122"/>
    </source>
</evidence>
<keyword evidence="2" id="KW-1185">Reference proteome</keyword>
<name>A0A5E4ZL71_9BURK</name>
<dbReference type="EMBL" id="CABPSP010000002">
    <property type="protein sequence ID" value="VVE61894.1"/>
    <property type="molecule type" value="Genomic_DNA"/>
</dbReference>
<organism evidence="1 2">
    <name type="scientific">Pandoraea anapnoica</name>
    <dbReference type="NCBI Taxonomy" id="2508301"/>
    <lineage>
        <taxon>Bacteria</taxon>
        <taxon>Pseudomonadati</taxon>
        <taxon>Pseudomonadota</taxon>
        <taxon>Betaproteobacteria</taxon>
        <taxon>Burkholderiales</taxon>
        <taxon>Burkholderiaceae</taxon>
        <taxon>Pandoraea</taxon>
    </lineage>
</organism>
<evidence type="ECO:0008006" key="3">
    <source>
        <dbReference type="Google" id="ProtNLM"/>
    </source>
</evidence>
<evidence type="ECO:0000313" key="1">
    <source>
        <dbReference type="EMBL" id="VVE61894.1"/>
    </source>
</evidence>
<dbReference type="InterPro" id="IPR038712">
    <property type="entry name" value="PixA-like_sf"/>
</dbReference>